<sequence>MPSVCLVMIVKNEAHIIKDTLRHLLKYVPIDTWSICDTGSTDSTKEHILQFFSEREIPGQIHETEWKDFGHNRTIAFDMAAATSQADYMFVWDADDSIEGNFVFPTNLEADWYKFKFGHKGGFRYSRCQLFSSRKGWKYVGVLHEYPACKEACGSPTEVTGDYYFVSGRSGARNKNPLKYQDDARILEAGYKKAIEEKDPIHCRYAFYCAQSYASANIFEKAVEFYRVVLTLESWAQEKYMSCLSLYNHLTTLGKEQEGLAYLVESFKYDRTRVECIYRLVKYYCIKGLPEVAMTYYGLIQTYFESEYIGETGGRERLFANMDEYDFYLPYYMIIVADRLKRHEIAAKMYEIIFTKRFTGTTKWWIDNLFTNAQFCYHAFPKTVDFLGKMFDYVNDLRARKIYLEPKHNAILTKIVEGYTPVLCAANSFNPLKPVAPRVMLTMTTCKRLALFRKTVNSILNTWTDLNHIDAFFCVDDNSSEEDREVMRSEFPFFEYHMKGQAERGHRQSMNIIWEKLTQVKPTYWIHLEDDWMFFHRGSFVERGIQALDKYANQHIHQVVFNRNYGVVYNDLERTGGFEQDDRIILHELNPNLPGRHSGYWPHYSLQPSICRTATILALGDYTTSHRFFERGYAEKYNAAGHKTAFFDSVYSTHIGKQHWETEGQNAYALNEVSQFQMVLKPNEPLVGSMAEHLDQVIGKIRSKTPFGLIRPSDGEYAILMNRTLKNCDDWTWRAGGVLREQLAESVRTINPNLYIGIPCNSCNKSWNCTNEIYTNFLEKFHVPPPQITYANIFMNSNWAKWTEFIRNYPGGFYLVGSGGSAETTTLQIKGKHAISATLVNSWDTDGESETSRLLEFISELRGDLICFAAGPLSKVWIPLCMKRNPANMYVDVGASLDVFTKGATNRMYTNPSHPFAKETCVFRQKPAKRLVYFCVFFKEDYIQLLKLLLTSLIYFSKTDGIDFLVFTSEDFKSKIEILGHQIGLSIQFHFMECNSTHEASSSKLRIFDYPSIDSYETILYLDTDIIIQGDITQILNNRLDDLVYAIPEGRIGHEFWGGTLFNLDTVDPNTEGMNAGVILFKNSETTCKIFKAALDHIETTKRDGKVVPLCLEQPFLNFHAYSKCNKTLLQKYVALYKDKPPAPHSLPTDISICHFAWPLGDTYHKMRRMASHLSHLCSSYSKLYDTNTKILPAYNKYTWGNGFVEITESGLNTSWGPGKYTILNAQMLYLSWNGLTHLVRFNPSMKRYVSVRLNDAIISSGERIYVPTKNLLYFCVFHNHDYCRLARLLLTSMRLYSSIKAFDILVMTTEEFRKEFEALAKELRIHIQVYTLPLKTVFQAACARLKIFDWDEIDAYKTILYVDTDIIIKGDLESLFQIPSEDKLYAIQSGTIASRNFGGDLFKDWVDFSKTGFNSGTLLFRNSTPMRKLFANTWTQAMEHALSPPACMDQPFLNYQAIKDDLVDNIALNPFVSLYEDNDVVINEATSVLSHFSFPIGNFAHKFQRMSAYFLKGLARKEETAFTFVGKTYSWGASGSITFGVNGLETTWGTGTYEVLGEKRIKASWNGFEHYLTFFKEEAEYVSVRTNPEDYDIVFGRLQNGESIYIYGDSHAKLLFNGLTVPHKNLFEYGTTMHKIGRDNVIPKHHSAHNSKDATFVFVYGEVDCRAHIRRQVETGRQEEEVCQTLVKAYFKTIKSSITLYRSIIVVGIPPPTDEVEHRHEHSLPFTGTKEERVEYTRRMNTLLEAACADYGFIFFAPFQNYTRADGCLDYTLSDGCIHIGKNAKFLQAFRDVLLKKPEYPVILHTCDKYEQFWNHWYFFFRKYVSGVSKVYFVTEEKEPVFSDEVTVIKTGGGPWGKRLLIAFEQISEPYVYYMQEDFWATQAFNPSTYVPTFFHYGMDALRITDRSPLYSLDQVSGTLYRFKQNSDYLMTHQFSLWKRDYFRKWIRAEDEPWGNEMEQSVEIAKTKHTIYLIDASWYEATVRRGTLQPNGKQLLDAHSEEIAKSFVNNDWYAKFLLKIRESLATQPIESFPNWQILHFTMFTPANSAECAAIGYKGGAPQDVLERNKLHHKFLWTKFTEIVGQTAINGIFEFGGGYGQLRKVVYEMRAEIPYAIYDFPELHAIQRHFLATIPTEFYTSTDDLPTGKYNIFVSFWGYTESPKELRDGLIPFFKAAAFDVLFFGLAQTFQLDNIAYLKRLADILGYSVEFVPINEMKSHDGIQFFGILRK</sequence>
<evidence type="ECO:0000259" key="1">
    <source>
        <dbReference type="Pfam" id="PF00535"/>
    </source>
</evidence>
<feature type="domain" description="Glycosyltransferase 2-like" evidence="1">
    <location>
        <begin position="6"/>
        <end position="101"/>
    </location>
</feature>
<dbReference type="Pfam" id="PF01501">
    <property type="entry name" value="Glyco_transf_8"/>
    <property type="match status" value="2"/>
</dbReference>
<dbReference type="InterPro" id="IPR011990">
    <property type="entry name" value="TPR-like_helical_dom_sf"/>
</dbReference>
<evidence type="ECO:0000313" key="2">
    <source>
        <dbReference type="EMBL" id="QHU12968.1"/>
    </source>
</evidence>
<dbReference type="PANTHER" id="PTHR43630:SF2">
    <property type="entry name" value="GLYCOSYLTRANSFERASE"/>
    <property type="match status" value="1"/>
</dbReference>
<dbReference type="GO" id="GO:0016757">
    <property type="term" value="F:glycosyltransferase activity"/>
    <property type="evidence" value="ECO:0007669"/>
    <property type="project" value="InterPro"/>
</dbReference>
<protein>
    <recommendedName>
        <fullName evidence="1">Glycosyltransferase 2-like domain-containing protein</fullName>
    </recommendedName>
</protein>
<name>A0A6C0K9N4_9ZZZZ</name>
<organism evidence="2">
    <name type="scientific">viral metagenome</name>
    <dbReference type="NCBI Taxonomy" id="1070528"/>
    <lineage>
        <taxon>unclassified sequences</taxon>
        <taxon>metagenomes</taxon>
        <taxon>organismal metagenomes</taxon>
    </lineage>
</organism>
<dbReference type="Pfam" id="PF00535">
    <property type="entry name" value="Glycos_transf_2"/>
    <property type="match status" value="1"/>
</dbReference>
<dbReference type="InterPro" id="IPR002495">
    <property type="entry name" value="Glyco_trans_8"/>
</dbReference>
<dbReference type="InterPro" id="IPR001173">
    <property type="entry name" value="Glyco_trans_2-like"/>
</dbReference>
<dbReference type="SUPFAM" id="SSF53448">
    <property type="entry name" value="Nucleotide-diphospho-sugar transferases"/>
    <property type="match status" value="4"/>
</dbReference>
<dbReference type="PANTHER" id="PTHR43630">
    <property type="entry name" value="POLY-BETA-1,6-N-ACETYL-D-GLUCOSAMINE SYNTHASE"/>
    <property type="match status" value="1"/>
</dbReference>
<accession>A0A6C0K9N4</accession>
<dbReference type="EMBL" id="MN740811">
    <property type="protein sequence ID" value="QHU12968.1"/>
    <property type="molecule type" value="Genomic_DNA"/>
</dbReference>
<dbReference type="InterPro" id="IPR029044">
    <property type="entry name" value="Nucleotide-diphossugar_trans"/>
</dbReference>
<dbReference type="Gene3D" id="3.90.550.10">
    <property type="entry name" value="Spore Coat Polysaccharide Biosynthesis Protein SpsA, Chain A"/>
    <property type="match status" value="3"/>
</dbReference>
<proteinExistence type="predicted"/>
<dbReference type="SUPFAM" id="SSF48452">
    <property type="entry name" value="TPR-like"/>
    <property type="match status" value="1"/>
</dbReference>
<reference evidence="2" key="1">
    <citation type="journal article" date="2020" name="Nature">
        <title>Giant virus diversity and host interactions through global metagenomics.</title>
        <authorList>
            <person name="Schulz F."/>
            <person name="Roux S."/>
            <person name="Paez-Espino D."/>
            <person name="Jungbluth S."/>
            <person name="Walsh D.A."/>
            <person name="Denef V.J."/>
            <person name="McMahon K.D."/>
            <person name="Konstantinidis K.T."/>
            <person name="Eloe-Fadrosh E.A."/>
            <person name="Kyrpides N.C."/>
            <person name="Woyke T."/>
        </authorList>
    </citation>
    <scope>NUCLEOTIDE SEQUENCE</scope>
    <source>
        <strain evidence="2">GVMAG-S-1101172-89</strain>
    </source>
</reference>